<protein>
    <submittedName>
        <fullName evidence="1">Uncharacterized protein</fullName>
    </submittedName>
</protein>
<dbReference type="Proteomes" id="UP000271098">
    <property type="component" value="Unassembled WGS sequence"/>
</dbReference>
<sequence length="109" mass="12059">MLLDGIARARAVCKLKYLTGGAVVACGLPIVTHVPDCIAEVEEECEVQLVDDTFTGSPVKYYKTRNRAYTSCRGLIEHSSGFVLYRFSQRSEKRSYLRTGAMGATCKVM</sequence>
<dbReference type="EMBL" id="UYRT01084108">
    <property type="protein sequence ID" value="VDN28365.1"/>
    <property type="molecule type" value="Genomic_DNA"/>
</dbReference>
<organism evidence="1 2">
    <name type="scientific">Gongylonema pulchrum</name>
    <dbReference type="NCBI Taxonomy" id="637853"/>
    <lineage>
        <taxon>Eukaryota</taxon>
        <taxon>Metazoa</taxon>
        <taxon>Ecdysozoa</taxon>
        <taxon>Nematoda</taxon>
        <taxon>Chromadorea</taxon>
        <taxon>Rhabditida</taxon>
        <taxon>Spirurina</taxon>
        <taxon>Spiruromorpha</taxon>
        <taxon>Spiruroidea</taxon>
        <taxon>Gongylonematidae</taxon>
        <taxon>Gongylonema</taxon>
    </lineage>
</organism>
<evidence type="ECO:0000313" key="2">
    <source>
        <dbReference type="Proteomes" id="UP000271098"/>
    </source>
</evidence>
<keyword evidence="2" id="KW-1185">Reference proteome</keyword>
<gene>
    <name evidence="1" type="ORF">GPUH_LOCUS16691</name>
</gene>
<accession>A0A3P7MFX7</accession>
<evidence type="ECO:0000313" key="1">
    <source>
        <dbReference type="EMBL" id="VDN28365.1"/>
    </source>
</evidence>
<reference evidence="1 2" key="1">
    <citation type="submission" date="2018-11" db="EMBL/GenBank/DDBJ databases">
        <authorList>
            <consortium name="Pathogen Informatics"/>
        </authorList>
    </citation>
    <scope>NUCLEOTIDE SEQUENCE [LARGE SCALE GENOMIC DNA]</scope>
</reference>
<name>A0A3P7MFX7_9BILA</name>
<proteinExistence type="predicted"/>
<dbReference type="AlphaFoldDB" id="A0A3P7MFX7"/>